<proteinExistence type="predicted"/>
<accession>A0ABU6SM17</accession>
<dbReference type="EMBL" id="JASCZI010060971">
    <property type="protein sequence ID" value="MED6137060.1"/>
    <property type="molecule type" value="Genomic_DNA"/>
</dbReference>
<dbReference type="Proteomes" id="UP001341840">
    <property type="component" value="Unassembled WGS sequence"/>
</dbReference>
<comment type="caution">
    <text evidence="2">The sequence shown here is derived from an EMBL/GenBank/DDBJ whole genome shotgun (WGS) entry which is preliminary data.</text>
</comment>
<evidence type="ECO:0000313" key="2">
    <source>
        <dbReference type="EMBL" id="MED6137060.1"/>
    </source>
</evidence>
<keyword evidence="3" id="KW-1185">Reference proteome</keyword>
<dbReference type="PANTHER" id="PTHR47340">
    <property type="entry name" value="DUPLICATED HOMEODOMAIN-LIKE SUPERFAMILY PROTEIN"/>
    <property type="match status" value="1"/>
</dbReference>
<organism evidence="2 3">
    <name type="scientific">Stylosanthes scabra</name>
    <dbReference type="NCBI Taxonomy" id="79078"/>
    <lineage>
        <taxon>Eukaryota</taxon>
        <taxon>Viridiplantae</taxon>
        <taxon>Streptophyta</taxon>
        <taxon>Embryophyta</taxon>
        <taxon>Tracheophyta</taxon>
        <taxon>Spermatophyta</taxon>
        <taxon>Magnoliopsida</taxon>
        <taxon>eudicotyledons</taxon>
        <taxon>Gunneridae</taxon>
        <taxon>Pentapetalae</taxon>
        <taxon>rosids</taxon>
        <taxon>fabids</taxon>
        <taxon>Fabales</taxon>
        <taxon>Fabaceae</taxon>
        <taxon>Papilionoideae</taxon>
        <taxon>50 kb inversion clade</taxon>
        <taxon>dalbergioids sensu lato</taxon>
        <taxon>Dalbergieae</taxon>
        <taxon>Pterocarpus clade</taxon>
        <taxon>Stylosanthes</taxon>
    </lineage>
</organism>
<feature type="region of interest" description="Disordered" evidence="1">
    <location>
        <begin position="486"/>
        <end position="508"/>
    </location>
</feature>
<evidence type="ECO:0000256" key="1">
    <source>
        <dbReference type="SAM" id="MobiDB-lite"/>
    </source>
</evidence>
<sequence length="549" mass="58451">MTDSMKVGKDEAIKLCGADSVSISAPNATEPCEKSLAGDNKVVTEVSSGDLGSGVERSVPSTQCPDDRGDKPITVTTVTVVSKSSVQDSCTTTVNASLSSVGNSCSGLSFDTESKHISLGKPLSAIYVEDLHATANSLSQNTSVSYPVQCDKTATQDQLSCTTEYPDGRNLHCHNPIRNGDHQLPVPGNCVDRGDSILHGYPLQMHIKKEVNGDIKCSSSANELPLLSRKDEQDDHFKARLSYSSDSEKRSRNGDVKLFGKILTNPSSTQKPNLTTKSCEENGIHNPNSSSKLSSLKYADGNFKMLKFERDGCSDYLGLENVPVQSYGYWDGNRIQTGLSSLPDSAILLAKYPAAFSNYPSSSAKLEQQSFHAFGKNNERHLSGASAFTARDMNGSNAVIDYQMLRSRDGSMVDVKHCQDVFSEMPQRNGFEAISSLHQQQQQARGVVGMSSGVGVPGIVVGGSCSGVTDPVAAIKLHYSNSDKYGGQAGNNVSSKKDESWAGGKGDLGRNNPRKLGGAIAICHSGPIIAITERSSSLASLDSASLLSD</sequence>
<reference evidence="2 3" key="1">
    <citation type="journal article" date="2023" name="Plants (Basel)">
        <title>Bridging the Gap: Combining Genomics and Transcriptomics Approaches to Understand Stylosanthes scabra, an Orphan Legume from the Brazilian Caatinga.</title>
        <authorList>
            <person name="Ferreira-Neto J.R.C."/>
            <person name="da Silva M.D."/>
            <person name="Binneck E."/>
            <person name="de Melo N.F."/>
            <person name="da Silva R.H."/>
            <person name="de Melo A.L.T.M."/>
            <person name="Pandolfi V."/>
            <person name="Bustamante F.O."/>
            <person name="Brasileiro-Vidal A.C."/>
            <person name="Benko-Iseppon A.M."/>
        </authorList>
    </citation>
    <scope>NUCLEOTIDE SEQUENCE [LARGE SCALE GENOMIC DNA]</scope>
    <source>
        <tissue evidence="2">Leaves</tissue>
    </source>
</reference>
<evidence type="ECO:0000313" key="3">
    <source>
        <dbReference type="Proteomes" id="UP001341840"/>
    </source>
</evidence>
<name>A0ABU6SM17_9FABA</name>
<protein>
    <submittedName>
        <fullName evidence="2">Uncharacterized protein</fullName>
    </submittedName>
</protein>
<feature type="region of interest" description="Disordered" evidence="1">
    <location>
        <begin position="47"/>
        <end position="70"/>
    </location>
</feature>
<gene>
    <name evidence="2" type="ORF">PIB30_061400</name>
</gene>
<dbReference type="PANTHER" id="PTHR47340:SF1">
    <property type="entry name" value="DUPLICATED HOMEODOMAIN-LIKE SUPERFAMILY PROTEIN"/>
    <property type="match status" value="1"/>
</dbReference>